<proteinExistence type="predicted"/>
<dbReference type="OrthoDB" id="298589at2759"/>
<name>A0A8S1KP62_9CILI</name>
<keyword evidence="2" id="KW-1185">Reference proteome</keyword>
<dbReference type="Proteomes" id="UP000692954">
    <property type="component" value="Unassembled WGS sequence"/>
</dbReference>
<comment type="caution">
    <text evidence="1">The sequence shown here is derived from an EMBL/GenBank/DDBJ whole genome shotgun (WGS) entry which is preliminary data.</text>
</comment>
<evidence type="ECO:0000313" key="1">
    <source>
        <dbReference type="EMBL" id="CAD8054706.1"/>
    </source>
</evidence>
<protein>
    <submittedName>
        <fullName evidence="1">Uncharacterized protein</fullName>
    </submittedName>
</protein>
<organism evidence="1 2">
    <name type="scientific">Paramecium sonneborni</name>
    <dbReference type="NCBI Taxonomy" id="65129"/>
    <lineage>
        <taxon>Eukaryota</taxon>
        <taxon>Sar</taxon>
        <taxon>Alveolata</taxon>
        <taxon>Ciliophora</taxon>
        <taxon>Intramacronucleata</taxon>
        <taxon>Oligohymenophorea</taxon>
        <taxon>Peniculida</taxon>
        <taxon>Parameciidae</taxon>
        <taxon>Paramecium</taxon>
    </lineage>
</organism>
<gene>
    <name evidence="1" type="ORF">PSON_ATCC_30995.1.T0080430</name>
</gene>
<dbReference type="AlphaFoldDB" id="A0A8S1KP62"/>
<accession>A0A8S1KP62</accession>
<dbReference type="EMBL" id="CAJJDN010000008">
    <property type="protein sequence ID" value="CAD8054706.1"/>
    <property type="molecule type" value="Genomic_DNA"/>
</dbReference>
<sequence>MITNTNGIADSIYHYIWLKDDSLIKESFQLKLPDTILFKNGMPQVWYFTNQQGEILMKKNDCRKPENIINNFCNNSKQNGQVIAYYVYNSKYNVKDPINDPHEIQKSKQFDVNEKICIYYLTKETFPQFIKNNNKAPEGILQKFIDPIANHEQLIQAIWSPSVCILSKKQNNRDLYDMQFDPYERCATFDGCEAYSKVIPLRGKQISHEIRKQCQMIIQKLTNLSYGQTNISRIVMYFKPDEQNKVWFLYCTSIRLQGEPDEQIQQYKSIWGNSNIKKNNTPISFNTNFKRPHQIKNVLTVNTMHPVTLIKNIECVECGSLCQKDDLYHLAYEFIIKHFELNPNTNPIINEKIQVLKPKSFFVSQDHIRDIHSHIPPLIIKLYPQITVALYEQMKVNDAFLIKTILVCESCFLKYSSSNSTLSGAIQRVTKQKKMALRLKSASILQRKPEIKEYLFQQNLDLIKQKKQAFFKSNSNKQSFNSNSQFSTALNTHSASHKYKLSLESNFDQISFQLNTAR</sequence>
<evidence type="ECO:0000313" key="2">
    <source>
        <dbReference type="Proteomes" id="UP000692954"/>
    </source>
</evidence>
<reference evidence="1" key="1">
    <citation type="submission" date="2021-01" db="EMBL/GenBank/DDBJ databases">
        <authorList>
            <consortium name="Genoscope - CEA"/>
            <person name="William W."/>
        </authorList>
    </citation>
    <scope>NUCLEOTIDE SEQUENCE</scope>
</reference>